<gene>
    <name evidence="1" type="ORF">C1871_00900</name>
</gene>
<dbReference type="AlphaFoldDB" id="A0A369NC92"/>
<dbReference type="RefSeq" id="WP_035585309.1">
    <property type="nucleotide sequence ID" value="NZ_JADNIO010000007.1"/>
</dbReference>
<dbReference type="EMBL" id="PPTY01000001">
    <property type="protein sequence ID" value="RDB89058.1"/>
    <property type="molecule type" value="Genomic_DNA"/>
</dbReference>
<evidence type="ECO:0000313" key="2">
    <source>
        <dbReference type="Proteomes" id="UP000253857"/>
    </source>
</evidence>
<protein>
    <submittedName>
        <fullName evidence="1">Uncharacterized protein</fullName>
    </submittedName>
</protein>
<reference evidence="1 2" key="1">
    <citation type="journal article" date="2018" name="Elife">
        <title>Discovery and characterization of a prevalent human gut bacterial enzyme sufficient for the inactivation of a family of plant toxins.</title>
        <authorList>
            <person name="Koppel N."/>
            <person name="Bisanz J.E."/>
            <person name="Pandelia M.E."/>
            <person name="Turnbaugh P.J."/>
            <person name="Balskus E.P."/>
        </authorList>
    </citation>
    <scope>NUCLEOTIDE SEQUENCE [LARGE SCALE GENOMIC DNA]</scope>
    <source>
        <strain evidence="1 2">FAA1-1-60AUCSF</strain>
    </source>
</reference>
<dbReference type="Proteomes" id="UP000253857">
    <property type="component" value="Unassembled WGS sequence"/>
</dbReference>
<accession>A0A369NC92</accession>
<organism evidence="1 2">
    <name type="scientific">Eggerthella lenta</name>
    <name type="common">Eubacterium lentum</name>
    <dbReference type="NCBI Taxonomy" id="84112"/>
    <lineage>
        <taxon>Bacteria</taxon>
        <taxon>Bacillati</taxon>
        <taxon>Actinomycetota</taxon>
        <taxon>Coriobacteriia</taxon>
        <taxon>Eggerthellales</taxon>
        <taxon>Eggerthellaceae</taxon>
        <taxon>Eggerthella</taxon>
    </lineage>
</organism>
<proteinExistence type="predicted"/>
<evidence type="ECO:0000313" key="1">
    <source>
        <dbReference type="EMBL" id="RDB89058.1"/>
    </source>
</evidence>
<sequence length="76" mass="9074">MSGRETCFWRMCWVAKGKWAVSTQCGHEFLLTRNMRLSDRMKQPSFSCPYCGREEWHDGENDTWNPLDEQLKEWGV</sequence>
<comment type="caution">
    <text evidence="1">The sequence shown here is derived from an EMBL/GenBank/DDBJ whole genome shotgun (WGS) entry which is preliminary data.</text>
</comment>
<name>A0A369NC92_EGGLN</name>